<dbReference type="SMART" id="SM00343">
    <property type="entry name" value="ZnF_C2HC"/>
    <property type="match status" value="1"/>
</dbReference>
<dbReference type="AlphaFoldDB" id="A0A8H6PHH7"/>
<dbReference type="InterPro" id="IPR032567">
    <property type="entry name" value="RTL1-rel"/>
</dbReference>
<dbReference type="EMBL" id="JACBAF010001692">
    <property type="protein sequence ID" value="KAF7173954.1"/>
    <property type="molecule type" value="Genomic_DNA"/>
</dbReference>
<accession>A0A8H6PHH7</accession>
<comment type="caution">
    <text evidence="4">The sequence shown here is derived from an EMBL/GenBank/DDBJ whole genome shotgun (WGS) entry which is preliminary data.</text>
</comment>
<feature type="region of interest" description="Disordered" evidence="2">
    <location>
        <begin position="243"/>
        <end position="331"/>
    </location>
</feature>
<proteinExistence type="predicted"/>
<dbReference type="Gene3D" id="4.10.60.10">
    <property type="entry name" value="Zinc finger, CCHC-type"/>
    <property type="match status" value="1"/>
</dbReference>
<dbReference type="GO" id="GO:0003676">
    <property type="term" value="F:nucleic acid binding"/>
    <property type="evidence" value="ECO:0007669"/>
    <property type="project" value="InterPro"/>
</dbReference>
<evidence type="ECO:0000256" key="1">
    <source>
        <dbReference type="PROSITE-ProRule" id="PRU00047"/>
    </source>
</evidence>
<dbReference type="PROSITE" id="PS50158">
    <property type="entry name" value="ZF_CCHC"/>
    <property type="match status" value="1"/>
</dbReference>
<dbReference type="EMBL" id="JACBAD010001647">
    <property type="protein sequence ID" value="KAF7137057.1"/>
    <property type="molecule type" value="Genomic_DNA"/>
</dbReference>
<feature type="region of interest" description="Disordered" evidence="2">
    <location>
        <begin position="394"/>
        <end position="441"/>
    </location>
</feature>
<evidence type="ECO:0000313" key="4">
    <source>
        <dbReference type="EMBL" id="KAF7137057.1"/>
    </source>
</evidence>
<dbReference type="PANTHER" id="PTHR15503">
    <property type="entry name" value="LDOC1 RELATED"/>
    <property type="match status" value="1"/>
</dbReference>
<dbReference type="Proteomes" id="UP000630445">
    <property type="component" value="Unassembled WGS sequence"/>
</dbReference>
<feature type="compositionally biased region" description="Polar residues" evidence="2">
    <location>
        <begin position="1"/>
        <end position="14"/>
    </location>
</feature>
<feature type="compositionally biased region" description="Polar residues" evidence="2">
    <location>
        <begin position="245"/>
        <end position="257"/>
    </location>
</feature>
<evidence type="ECO:0000256" key="2">
    <source>
        <dbReference type="SAM" id="MobiDB-lite"/>
    </source>
</evidence>
<protein>
    <recommendedName>
        <fullName evidence="3">CCHC-type domain-containing protein</fullName>
    </recommendedName>
</protein>
<sequence length="463" mass="53331">MAGNAPQTPTSSNVGRAGTQQQAAAAQPQITAEGLMSMVEQLQGHIQRLEGRLAVKSVKVRPPEPFNGTRSKLRAFLTQLDMYIQMNREKLVNEADKVLFATTYLTGPAFDWFEPFVRDYQEHTEDLQDDETKAMFASYAEFKTKLEGTFGDIDKSRNAERQLWRLKQIGSVGDYASKFQQIISHLDWDEDTYISRFEEGLKPEIQEKLIWIERPDALSKMIAQAVKIDNKLQDYNMRRKDRNHWNSFSNRRTTNYRSNDRRPAQPRSQGYSDPYGPQPMELDATQQSALSNEERERRRKERLCFRCGKPGHMSKDCKQQPRKGKHEKQLRATKELSAMMDREAYDTTGTVKPREKTNVLSAKRREQLRRLYQDWTNLSDEEIEQEIKAEYFTEADGTTTNSKELAATSPGQDHENAVRTDGSSQVRTWEKPSPMEPAQVDYPAIDYTAIYPLDEEYGTQGGP</sequence>
<feature type="domain" description="CCHC-type" evidence="3">
    <location>
        <begin position="304"/>
        <end position="319"/>
    </location>
</feature>
<dbReference type="InterPro" id="IPR045358">
    <property type="entry name" value="Ty3_capsid"/>
</dbReference>
<evidence type="ECO:0000313" key="5">
    <source>
        <dbReference type="EMBL" id="KAF7173954.1"/>
    </source>
</evidence>
<dbReference type="Pfam" id="PF00098">
    <property type="entry name" value="zf-CCHC"/>
    <property type="match status" value="1"/>
</dbReference>
<feature type="region of interest" description="Disordered" evidence="2">
    <location>
        <begin position="1"/>
        <end position="28"/>
    </location>
</feature>
<keyword evidence="6" id="KW-1185">Reference proteome</keyword>
<dbReference type="SUPFAM" id="SSF57756">
    <property type="entry name" value="Retrovirus zinc finger-like domains"/>
    <property type="match status" value="1"/>
</dbReference>
<evidence type="ECO:0000259" key="3">
    <source>
        <dbReference type="PROSITE" id="PS50158"/>
    </source>
</evidence>
<dbReference type="GO" id="GO:0008270">
    <property type="term" value="F:zinc ion binding"/>
    <property type="evidence" value="ECO:0007669"/>
    <property type="project" value="UniProtKB-KW"/>
</dbReference>
<name>A0A8H6PHH7_9EURO</name>
<keyword evidence="1" id="KW-0863">Zinc-finger</keyword>
<dbReference type="InterPro" id="IPR001878">
    <property type="entry name" value="Znf_CCHC"/>
</dbReference>
<dbReference type="PANTHER" id="PTHR15503:SF22">
    <property type="entry name" value="TRANSPOSON TY3-I GAG POLYPROTEIN"/>
    <property type="match status" value="1"/>
</dbReference>
<dbReference type="Proteomes" id="UP000662466">
    <property type="component" value="Unassembled WGS sequence"/>
</dbReference>
<organism evidence="4 6">
    <name type="scientific">Aspergillus hiratsukae</name>
    <dbReference type="NCBI Taxonomy" id="1194566"/>
    <lineage>
        <taxon>Eukaryota</taxon>
        <taxon>Fungi</taxon>
        <taxon>Dikarya</taxon>
        <taxon>Ascomycota</taxon>
        <taxon>Pezizomycotina</taxon>
        <taxon>Eurotiomycetes</taxon>
        <taxon>Eurotiomycetidae</taxon>
        <taxon>Eurotiales</taxon>
        <taxon>Aspergillaceae</taxon>
        <taxon>Aspergillus</taxon>
        <taxon>Aspergillus subgen. Fumigati</taxon>
    </lineage>
</organism>
<keyword evidence="1" id="KW-0479">Metal-binding</keyword>
<gene>
    <name evidence="4" type="ORF">CNMCM5793_006908</name>
    <name evidence="5" type="ORF">CNMCM6106_008029</name>
</gene>
<reference evidence="4" key="1">
    <citation type="submission" date="2020-06" db="EMBL/GenBank/DDBJ databases">
        <title>Draft genome sequences of strains closely related to Aspergillus parafelis and Aspergillus hiratsukae.</title>
        <authorList>
            <person name="Dos Santos R.A.C."/>
            <person name="Rivero-Menendez O."/>
            <person name="Steenwyk J.L."/>
            <person name="Mead M.E."/>
            <person name="Goldman G.H."/>
            <person name="Alastruey-Izquierdo A."/>
            <person name="Rokas A."/>
        </authorList>
    </citation>
    <scope>NUCLEOTIDE SEQUENCE</scope>
    <source>
        <strain evidence="4">CNM-CM5793</strain>
        <strain evidence="5">CNM-CM6106</strain>
    </source>
</reference>
<dbReference type="InterPro" id="IPR036875">
    <property type="entry name" value="Znf_CCHC_sf"/>
</dbReference>
<keyword evidence="1" id="KW-0862">Zinc</keyword>
<evidence type="ECO:0000313" key="6">
    <source>
        <dbReference type="Proteomes" id="UP000630445"/>
    </source>
</evidence>
<dbReference type="OrthoDB" id="4369586at2759"/>
<dbReference type="Pfam" id="PF19259">
    <property type="entry name" value="Ty3_capsid"/>
    <property type="match status" value="1"/>
</dbReference>